<comment type="subcellular location">
    <subcellularLocation>
        <location evidence="1">Nucleus</location>
    </subcellularLocation>
</comment>
<dbReference type="GO" id="GO:0005634">
    <property type="term" value="C:nucleus"/>
    <property type="evidence" value="ECO:0007669"/>
    <property type="project" value="UniProtKB-SubCell"/>
</dbReference>
<protein>
    <recommendedName>
        <fullName evidence="5">HSF-type DNA-binding domain-containing protein</fullName>
    </recommendedName>
</protein>
<accession>A0A0H2S7H0</accession>
<dbReference type="Proteomes" id="UP000053477">
    <property type="component" value="Unassembled WGS sequence"/>
</dbReference>
<evidence type="ECO:0000313" key="7">
    <source>
        <dbReference type="Proteomes" id="UP000053477"/>
    </source>
</evidence>
<dbReference type="InParanoid" id="A0A0H2S7H0"/>
<organism evidence="6 7">
    <name type="scientific">Schizopora paradoxa</name>
    <dbReference type="NCBI Taxonomy" id="27342"/>
    <lineage>
        <taxon>Eukaryota</taxon>
        <taxon>Fungi</taxon>
        <taxon>Dikarya</taxon>
        <taxon>Basidiomycota</taxon>
        <taxon>Agaricomycotina</taxon>
        <taxon>Agaricomycetes</taxon>
        <taxon>Hymenochaetales</taxon>
        <taxon>Schizoporaceae</taxon>
        <taxon>Schizopora</taxon>
    </lineage>
</organism>
<keyword evidence="3" id="KW-0539">Nucleus</keyword>
<feature type="domain" description="HSF-type DNA-binding" evidence="5">
    <location>
        <begin position="1"/>
        <end position="85"/>
    </location>
</feature>
<dbReference type="InterPro" id="IPR036390">
    <property type="entry name" value="WH_DNA-bd_sf"/>
</dbReference>
<dbReference type="GO" id="GO:0003700">
    <property type="term" value="F:DNA-binding transcription factor activity"/>
    <property type="evidence" value="ECO:0007669"/>
    <property type="project" value="InterPro"/>
</dbReference>
<feature type="compositionally biased region" description="Basic residues" evidence="4">
    <location>
        <begin position="83"/>
        <end position="96"/>
    </location>
</feature>
<dbReference type="EMBL" id="KQ085970">
    <property type="protein sequence ID" value="KLO12816.1"/>
    <property type="molecule type" value="Genomic_DNA"/>
</dbReference>
<dbReference type="SUPFAM" id="SSF46785">
    <property type="entry name" value="Winged helix' DNA-binding domain"/>
    <property type="match status" value="1"/>
</dbReference>
<proteinExistence type="predicted"/>
<evidence type="ECO:0000256" key="2">
    <source>
        <dbReference type="ARBA" id="ARBA00023125"/>
    </source>
</evidence>
<sequence>MIRWDAAGDHIIVERPEQLALHVLPSVYRQSRFASFSRQLNIYGFMRKVNLRNVDPAIDDPDASTWSHPTLNRHSPQEVVANFKRRVPPRLPKPRKRQDADMQQIPPPRSAIGMAPVPLTVPSTLPGSPGSKARARGFSAPGSFTPLGQGSWGHPYPRSALPPLTVPSDTGSMNHSMYGSHSAHPGLHPISPADDVNSSFNSAYSGSHMTTGQYPYSTSAASESNTWAFSPVSAGGSTSSGHSGSLSSLLNPSGNQYTRGTLAAASAYASPYGSMPAQGNHSTSSLSPDSRPTTGYSVSSMSSLPYETEGTSVHHGGSEYNSRPNSSHYRASSPPRPHSSHHNAAGSAVRRVRRHSQAVSPYPSPYDDHGMDHSGGMGSHHQRPSTSPQPAGGDGSHGGHHAHGMSRVRSMVQIGNGGSSQHHPADSSSAYTFNPAQGDFAYTTTCRQQLDSMDGWGSARNVRPSTSTSTMSNSSQANTPPVDGGYGGAAAGGDEINRFSPDFGFVPLNEGIPNYAKAHQQTELMV</sequence>
<feature type="region of interest" description="Disordered" evidence="4">
    <location>
        <begin position="454"/>
        <end position="493"/>
    </location>
</feature>
<evidence type="ECO:0000313" key="6">
    <source>
        <dbReference type="EMBL" id="KLO12816.1"/>
    </source>
</evidence>
<keyword evidence="2" id="KW-0238">DNA-binding</keyword>
<feature type="region of interest" description="Disordered" evidence="4">
    <location>
        <begin position="82"/>
        <end position="193"/>
    </location>
</feature>
<feature type="compositionally biased region" description="Polar residues" evidence="4">
    <location>
        <begin position="279"/>
        <end position="311"/>
    </location>
</feature>
<keyword evidence="7" id="KW-1185">Reference proteome</keyword>
<feature type="compositionally biased region" description="Polar residues" evidence="4">
    <location>
        <begin position="167"/>
        <end position="179"/>
    </location>
</feature>
<name>A0A0H2S7H0_9AGAM</name>
<dbReference type="AlphaFoldDB" id="A0A0H2S7H0"/>
<feature type="region of interest" description="Disordered" evidence="4">
    <location>
        <begin position="274"/>
        <end position="403"/>
    </location>
</feature>
<dbReference type="InterPro" id="IPR036388">
    <property type="entry name" value="WH-like_DNA-bd_sf"/>
</dbReference>
<dbReference type="InterPro" id="IPR000232">
    <property type="entry name" value="HSF_DNA-bd"/>
</dbReference>
<dbReference type="GO" id="GO:0043565">
    <property type="term" value="F:sequence-specific DNA binding"/>
    <property type="evidence" value="ECO:0007669"/>
    <property type="project" value="InterPro"/>
</dbReference>
<reference evidence="6 7" key="1">
    <citation type="submission" date="2015-04" db="EMBL/GenBank/DDBJ databases">
        <title>Complete genome sequence of Schizopora paradoxa KUC8140, a cosmopolitan wood degrader in East Asia.</title>
        <authorList>
            <consortium name="DOE Joint Genome Institute"/>
            <person name="Min B."/>
            <person name="Park H."/>
            <person name="Jang Y."/>
            <person name="Kim J.-J."/>
            <person name="Kim K.H."/>
            <person name="Pangilinan J."/>
            <person name="Lipzen A."/>
            <person name="Riley R."/>
            <person name="Grigoriev I.V."/>
            <person name="Spatafora J.W."/>
            <person name="Choi I.-G."/>
        </authorList>
    </citation>
    <scope>NUCLEOTIDE SEQUENCE [LARGE SCALE GENOMIC DNA]</scope>
    <source>
        <strain evidence="6 7">KUC8140</strain>
    </source>
</reference>
<dbReference type="STRING" id="27342.A0A0H2S7H0"/>
<dbReference type="Pfam" id="PF00447">
    <property type="entry name" value="HSF_DNA-bind"/>
    <property type="match status" value="1"/>
</dbReference>
<dbReference type="OrthoDB" id="432483at2759"/>
<feature type="compositionally biased region" description="Low complexity" evidence="4">
    <location>
        <begin position="465"/>
        <end position="475"/>
    </location>
</feature>
<evidence type="ECO:0000256" key="1">
    <source>
        <dbReference type="ARBA" id="ARBA00004123"/>
    </source>
</evidence>
<dbReference type="Gene3D" id="1.10.10.10">
    <property type="entry name" value="Winged helix-like DNA-binding domain superfamily/Winged helix DNA-binding domain"/>
    <property type="match status" value="1"/>
</dbReference>
<gene>
    <name evidence="6" type="ORF">SCHPADRAFT_828865</name>
</gene>
<evidence type="ECO:0000256" key="4">
    <source>
        <dbReference type="SAM" id="MobiDB-lite"/>
    </source>
</evidence>
<evidence type="ECO:0000256" key="3">
    <source>
        <dbReference type="ARBA" id="ARBA00023242"/>
    </source>
</evidence>
<evidence type="ECO:0000259" key="5">
    <source>
        <dbReference type="Pfam" id="PF00447"/>
    </source>
</evidence>